<evidence type="ECO:0000313" key="3">
    <source>
        <dbReference type="Proteomes" id="UP001589894"/>
    </source>
</evidence>
<evidence type="ECO:0000313" key="2">
    <source>
        <dbReference type="EMBL" id="MFC0564642.1"/>
    </source>
</evidence>
<keyword evidence="3" id="KW-1185">Reference proteome</keyword>
<organism evidence="2 3">
    <name type="scientific">Plantactinospora siamensis</name>
    <dbReference type="NCBI Taxonomy" id="555372"/>
    <lineage>
        <taxon>Bacteria</taxon>
        <taxon>Bacillati</taxon>
        <taxon>Actinomycetota</taxon>
        <taxon>Actinomycetes</taxon>
        <taxon>Micromonosporales</taxon>
        <taxon>Micromonosporaceae</taxon>
        <taxon>Plantactinospora</taxon>
    </lineage>
</organism>
<sequence>MTDSAEVEASGVPVPAPTKRSRADLRARALELRRLGRAVPRIADQLGIGIMAGTADGNPEDGR</sequence>
<protein>
    <submittedName>
        <fullName evidence="2">Uncharacterized protein</fullName>
    </submittedName>
</protein>
<proteinExistence type="predicted"/>
<evidence type="ECO:0000256" key="1">
    <source>
        <dbReference type="SAM" id="MobiDB-lite"/>
    </source>
</evidence>
<dbReference type="EMBL" id="JBHLUE010000008">
    <property type="protein sequence ID" value="MFC0564642.1"/>
    <property type="molecule type" value="Genomic_DNA"/>
</dbReference>
<reference evidence="2 3" key="1">
    <citation type="submission" date="2024-09" db="EMBL/GenBank/DDBJ databases">
        <authorList>
            <person name="Sun Q."/>
            <person name="Mori K."/>
        </authorList>
    </citation>
    <scope>NUCLEOTIDE SEQUENCE [LARGE SCALE GENOMIC DNA]</scope>
    <source>
        <strain evidence="2 3">TBRC 2205</strain>
    </source>
</reference>
<name>A0ABV6NV40_9ACTN</name>
<feature type="region of interest" description="Disordered" evidence="1">
    <location>
        <begin position="1"/>
        <end position="21"/>
    </location>
</feature>
<accession>A0ABV6NV40</accession>
<dbReference type="RefSeq" id="WP_377337821.1">
    <property type="nucleotide sequence ID" value="NZ_JBHLUE010000008.1"/>
</dbReference>
<comment type="caution">
    <text evidence="2">The sequence shown here is derived from an EMBL/GenBank/DDBJ whole genome shotgun (WGS) entry which is preliminary data.</text>
</comment>
<gene>
    <name evidence="2" type="ORF">ACFFHU_10910</name>
</gene>
<dbReference type="Proteomes" id="UP001589894">
    <property type="component" value="Unassembled WGS sequence"/>
</dbReference>